<dbReference type="PANTHER" id="PTHR23172:SF19">
    <property type="entry name" value="J DOMAIN-CONTAINING PROTEIN"/>
    <property type="match status" value="1"/>
</dbReference>
<sequence>PEPPGDDGTADFLFGDPAGAPPGPEPTAAAGSGFEDLFETKPAAQPAASDDIFGDIFGTGSDSSSKASSGAAGAGPDSADRAALRQGRARRVQDRINSQLQARQESDRREEAERQQQAELKSKIEASLNAWRKNASGNIVSLLASMHTVLWEGSGWKPISMGDLLTDEGVKKGWRRANLLVHPDKVKQKGGDMATLVRADMIFNTLKEAYSAYKPMGA</sequence>
<evidence type="ECO:0000256" key="1">
    <source>
        <dbReference type="SAM" id="MobiDB-lite"/>
    </source>
</evidence>
<dbReference type="EMBL" id="GBEZ01022343">
    <property type="protein sequence ID" value="JAC64494.1"/>
    <property type="molecule type" value="Transcribed_RNA"/>
</dbReference>
<proteinExistence type="predicted"/>
<evidence type="ECO:0000313" key="2">
    <source>
        <dbReference type="EMBL" id="JAC64494.1"/>
    </source>
</evidence>
<gene>
    <name evidence="2" type="ORF">TSPGSL018_18196</name>
</gene>
<dbReference type="GO" id="GO:0005737">
    <property type="term" value="C:cytoplasm"/>
    <property type="evidence" value="ECO:0007669"/>
    <property type="project" value="TreeGrafter"/>
</dbReference>
<feature type="region of interest" description="Disordered" evidence="1">
    <location>
        <begin position="1"/>
        <end position="93"/>
    </location>
</feature>
<dbReference type="GO" id="GO:0072318">
    <property type="term" value="P:clathrin coat disassembly"/>
    <property type="evidence" value="ECO:0007669"/>
    <property type="project" value="TreeGrafter"/>
</dbReference>
<feature type="non-terminal residue" evidence="2">
    <location>
        <position position="1"/>
    </location>
</feature>
<dbReference type="PANTHER" id="PTHR23172">
    <property type="entry name" value="AUXILIN/CYCLIN G-ASSOCIATED KINASE-RELATED"/>
    <property type="match status" value="1"/>
</dbReference>
<name>A0A061R168_9CHLO</name>
<dbReference type="GO" id="GO:0030276">
    <property type="term" value="F:clathrin binding"/>
    <property type="evidence" value="ECO:0007669"/>
    <property type="project" value="TreeGrafter"/>
</dbReference>
<organism evidence="2">
    <name type="scientific">Tetraselmis sp. GSL018</name>
    <dbReference type="NCBI Taxonomy" id="582737"/>
    <lineage>
        <taxon>Eukaryota</taxon>
        <taxon>Viridiplantae</taxon>
        <taxon>Chlorophyta</taxon>
        <taxon>core chlorophytes</taxon>
        <taxon>Chlorodendrophyceae</taxon>
        <taxon>Chlorodendrales</taxon>
        <taxon>Chlorodendraceae</taxon>
        <taxon>Tetraselmis</taxon>
    </lineage>
</organism>
<reference evidence="2" key="1">
    <citation type="submission" date="2014-05" db="EMBL/GenBank/DDBJ databases">
        <title>The transcriptome of the halophilic microalga Tetraselmis sp. GSL018 isolated from the Great Salt Lake, Utah.</title>
        <authorList>
            <person name="Jinkerson R.E."/>
            <person name="D'Adamo S."/>
            <person name="Posewitz M.C."/>
        </authorList>
    </citation>
    <scope>NUCLEOTIDE SEQUENCE</scope>
    <source>
        <strain evidence="2">GSL018</strain>
    </source>
</reference>
<accession>A0A061R168</accession>
<dbReference type="InterPro" id="IPR036869">
    <property type="entry name" value="J_dom_sf"/>
</dbReference>
<protein>
    <submittedName>
        <fullName evidence="2">Auxilin-related protein 2-like</fullName>
    </submittedName>
</protein>
<dbReference type="AlphaFoldDB" id="A0A061R168"/>
<dbReference type="GO" id="GO:0031982">
    <property type="term" value="C:vesicle"/>
    <property type="evidence" value="ECO:0007669"/>
    <property type="project" value="TreeGrafter"/>
</dbReference>
<dbReference type="SUPFAM" id="SSF46565">
    <property type="entry name" value="Chaperone J-domain"/>
    <property type="match status" value="1"/>
</dbReference>
<dbReference type="GO" id="GO:0072583">
    <property type="term" value="P:clathrin-dependent endocytosis"/>
    <property type="evidence" value="ECO:0007669"/>
    <property type="project" value="TreeGrafter"/>
</dbReference>
<feature type="compositionally biased region" description="Low complexity" evidence="1">
    <location>
        <begin position="60"/>
        <end position="77"/>
    </location>
</feature>
<dbReference type="Gene3D" id="1.10.287.110">
    <property type="entry name" value="DnaJ domain"/>
    <property type="match status" value="1"/>
</dbReference>